<protein>
    <recommendedName>
        <fullName evidence="3 9">Argininosuccinate synthase</fullName>
        <ecNumber evidence="3 9">6.3.4.5</ecNumber>
    </recommendedName>
    <alternativeName>
        <fullName evidence="9">Citrulline--aspartate ligase</fullName>
    </alternativeName>
</protein>
<gene>
    <name evidence="9" type="primary">argG</name>
    <name evidence="12" type="ORF">SpAn4DRAFT_3576</name>
</gene>
<evidence type="ECO:0000256" key="2">
    <source>
        <dbReference type="ARBA" id="ARBA00011881"/>
    </source>
</evidence>
<dbReference type="InterPro" id="IPR018223">
    <property type="entry name" value="Arginosuc_synth_CS"/>
</dbReference>
<dbReference type="NCBIfam" id="NF001770">
    <property type="entry name" value="PRK00509.1"/>
    <property type="match status" value="1"/>
</dbReference>
<dbReference type="GO" id="GO:0006526">
    <property type="term" value="P:L-arginine biosynthetic process"/>
    <property type="evidence" value="ECO:0007669"/>
    <property type="project" value="UniProtKB-UniRule"/>
</dbReference>
<name>A0A0U1KW82_9FIRM</name>
<dbReference type="EC" id="6.3.4.5" evidence="3 9"/>
<dbReference type="PROSITE" id="PS00565">
    <property type="entry name" value="ARGININOSUCCIN_SYN_2"/>
    <property type="match status" value="1"/>
</dbReference>
<dbReference type="FunFam" id="3.90.1260.10:FF:000007">
    <property type="entry name" value="Argininosuccinate synthase"/>
    <property type="match status" value="1"/>
</dbReference>
<dbReference type="PROSITE" id="PS00564">
    <property type="entry name" value="ARGININOSUCCIN_SYN_1"/>
    <property type="match status" value="1"/>
</dbReference>
<sequence>MSDIKKVVLAYSGGLDTSVIIPWLKENYGCEVIAMCADVGQGDELEPVHDKALKSGASKVYIEDLTAGFVEDYVWPTLKAGAVYEGKYLLGTSFARPIIAKALVDIAIKEGADAICHGATGKGNDQVRFELTVKALAPHLKIIAPWRIWNIRSREDAIDYAEKHGIPVPVSKARPYSMDRNIWHLSHEGADLENPANAPTDDVYMITTPPEKAPDKPLYVEVGFEKGIPVSVDGVKLNAVALLTKLNDIGAANGVGIADIVENRLVGMKSRGVYENPGGAILYYAHRELEYLTLDRATLHYKEQVAIRYAELVYDGMWFAPLREALDAFVDSTQQTVSGTVRLKLYKGNIISAGATSPYSLYNEKIVTFGDSEELYNHGDAEGFINLFGLPLKVRAMMKAEAKKNNE</sequence>
<dbReference type="Pfam" id="PF20979">
    <property type="entry name" value="Arginosuc_syn_C"/>
    <property type="match status" value="1"/>
</dbReference>
<dbReference type="AlphaFoldDB" id="A0A0U1KW82"/>
<evidence type="ECO:0000256" key="9">
    <source>
        <dbReference type="HAMAP-Rule" id="MF_00005"/>
    </source>
</evidence>
<evidence type="ECO:0000256" key="6">
    <source>
        <dbReference type="ARBA" id="ARBA00022605"/>
    </source>
</evidence>
<feature type="binding site" evidence="9">
    <location>
        <position position="118"/>
    </location>
    <ligand>
        <name>ATP</name>
        <dbReference type="ChEBI" id="CHEBI:30616"/>
    </ligand>
</feature>
<dbReference type="PANTHER" id="PTHR11587:SF2">
    <property type="entry name" value="ARGININOSUCCINATE SYNTHASE"/>
    <property type="match status" value="1"/>
</dbReference>
<dbReference type="Gene3D" id="1.20.5.470">
    <property type="entry name" value="Single helix bin"/>
    <property type="match status" value="1"/>
</dbReference>
<feature type="domain" description="Arginosuccinate synthase C-terminal" evidence="11">
    <location>
        <begin position="176"/>
        <end position="394"/>
    </location>
</feature>
<dbReference type="InterPro" id="IPR048267">
    <property type="entry name" value="Arginosuc_syn_N"/>
</dbReference>
<keyword evidence="6 9" id="KW-0028">Amino-acid biosynthesis</keyword>
<keyword evidence="13" id="KW-1185">Reference proteome</keyword>
<evidence type="ECO:0000313" key="13">
    <source>
        <dbReference type="Proteomes" id="UP000049855"/>
    </source>
</evidence>
<keyword evidence="5 9" id="KW-0436">Ligase</keyword>
<organism evidence="12 13">
    <name type="scientific">Sporomusa ovata</name>
    <dbReference type="NCBI Taxonomy" id="2378"/>
    <lineage>
        <taxon>Bacteria</taxon>
        <taxon>Bacillati</taxon>
        <taxon>Bacillota</taxon>
        <taxon>Negativicutes</taxon>
        <taxon>Selenomonadales</taxon>
        <taxon>Sporomusaceae</taxon>
        <taxon>Sporomusa</taxon>
    </lineage>
</organism>
<feature type="binding site" evidence="9">
    <location>
        <position position="128"/>
    </location>
    <ligand>
        <name>L-citrulline</name>
        <dbReference type="ChEBI" id="CHEBI:57743"/>
    </ligand>
</feature>
<feature type="domain" description="Arginosuccinate synthase-like N-terminal" evidence="10">
    <location>
        <begin position="6"/>
        <end position="167"/>
    </location>
</feature>
<feature type="binding site" evidence="9">
    <location>
        <position position="262"/>
    </location>
    <ligand>
        <name>L-citrulline</name>
        <dbReference type="ChEBI" id="CHEBI:57743"/>
    </ligand>
</feature>
<reference evidence="13" key="1">
    <citation type="submission" date="2015-03" db="EMBL/GenBank/DDBJ databases">
        <authorList>
            <person name="Nijsse Bart"/>
        </authorList>
    </citation>
    <scope>NUCLEOTIDE SEQUENCE [LARGE SCALE GENOMIC DNA]</scope>
</reference>
<evidence type="ECO:0000256" key="4">
    <source>
        <dbReference type="ARBA" id="ARBA00022571"/>
    </source>
</evidence>
<accession>A0A0U1KW82</accession>
<comment type="catalytic activity">
    <reaction evidence="9">
        <text>L-citrulline + L-aspartate + ATP = 2-(N(omega)-L-arginino)succinate + AMP + diphosphate + H(+)</text>
        <dbReference type="Rhea" id="RHEA:10932"/>
        <dbReference type="ChEBI" id="CHEBI:15378"/>
        <dbReference type="ChEBI" id="CHEBI:29991"/>
        <dbReference type="ChEBI" id="CHEBI:30616"/>
        <dbReference type="ChEBI" id="CHEBI:33019"/>
        <dbReference type="ChEBI" id="CHEBI:57472"/>
        <dbReference type="ChEBI" id="CHEBI:57743"/>
        <dbReference type="ChEBI" id="CHEBI:456215"/>
        <dbReference type="EC" id="6.3.4.5"/>
    </reaction>
</comment>
<dbReference type="Gene3D" id="3.90.1260.10">
    <property type="entry name" value="Argininosuccinate synthetase, chain A, domain 2"/>
    <property type="match status" value="1"/>
</dbReference>
<dbReference type="GO" id="GO:0005737">
    <property type="term" value="C:cytoplasm"/>
    <property type="evidence" value="ECO:0007669"/>
    <property type="project" value="UniProtKB-SubCell"/>
</dbReference>
<evidence type="ECO:0000256" key="8">
    <source>
        <dbReference type="ARBA" id="ARBA00022840"/>
    </source>
</evidence>
<evidence type="ECO:0000259" key="10">
    <source>
        <dbReference type="Pfam" id="PF00764"/>
    </source>
</evidence>
<dbReference type="HAMAP" id="MF_00005">
    <property type="entry name" value="Arg_succ_synth_type1"/>
    <property type="match status" value="1"/>
</dbReference>
<evidence type="ECO:0000259" key="11">
    <source>
        <dbReference type="Pfam" id="PF20979"/>
    </source>
</evidence>
<feature type="binding site" evidence="9">
    <location>
        <position position="125"/>
    </location>
    <ligand>
        <name>L-aspartate</name>
        <dbReference type="ChEBI" id="CHEBI:29991"/>
    </ligand>
</feature>
<dbReference type="InterPro" id="IPR048268">
    <property type="entry name" value="Arginosuc_syn_C"/>
</dbReference>
<dbReference type="InterPro" id="IPR023434">
    <property type="entry name" value="Arginosuc_synth_type_1_subfam"/>
</dbReference>
<dbReference type="NCBIfam" id="TIGR00032">
    <property type="entry name" value="argG"/>
    <property type="match status" value="1"/>
</dbReference>
<dbReference type="Gene3D" id="3.40.50.620">
    <property type="entry name" value="HUPs"/>
    <property type="match status" value="1"/>
</dbReference>
<keyword evidence="9" id="KW-0963">Cytoplasm</keyword>
<dbReference type="GO" id="GO:0000053">
    <property type="term" value="P:argininosuccinate metabolic process"/>
    <property type="evidence" value="ECO:0007669"/>
    <property type="project" value="TreeGrafter"/>
</dbReference>
<keyword evidence="8 9" id="KW-0067">ATP-binding</keyword>
<comment type="subcellular location">
    <subcellularLocation>
        <location evidence="9">Cytoplasm</location>
    </subcellularLocation>
</comment>
<dbReference type="Proteomes" id="UP000049855">
    <property type="component" value="Unassembled WGS sequence"/>
</dbReference>
<feature type="binding site" evidence="9">
    <location>
        <position position="177"/>
    </location>
    <ligand>
        <name>L-citrulline</name>
        <dbReference type="ChEBI" id="CHEBI:57743"/>
    </ligand>
</feature>
<dbReference type="SUPFAM" id="SSF52402">
    <property type="entry name" value="Adenine nucleotide alpha hydrolases-like"/>
    <property type="match status" value="1"/>
</dbReference>
<feature type="binding site" evidence="9">
    <location>
        <begin position="10"/>
        <end position="18"/>
    </location>
    <ligand>
        <name>ATP</name>
        <dbReference type="ChEBI" id="CHEBI:30616"/>
    </ligand>
</feature>
<proteinExistence type="inferred from homology"/>
<evidence type="ECO:0000256" key="1">
    <source>
        <dbReference type="ARBA" id="ARBA00004967"/>
    </source>
</evidence>
<comment type="subunit">
    <text evidence="2 9">Homotetramer.</text>
</comment>
<evidence type="ECO:0000313" key="12">
    <source>
        <dbReference type="EMBL" id="CQR71710.1"/>
    </source>
</evidence>
<feature type="binding site" evidence="9">
    <location>
        <position position="124"/>
    </location>
    <ligand>
        <name>L-aspartate</name>
        <dbReference type="ChEBI" id="CHEBI:29991"/>
    </ligand>
</feature>
<feature type="binding site" evidence="9">
    <location>
        <position position="37"/>
    </location>
    <ligand>
        <name>ATP</name>
        <dbReference type="ChEBI" id="CHEBI:30616"/>
    </ligand>
</feature>
<evidence type="ECO:0000256" key="3">
    <source>
        <dbReference type="ARBA" id="ARBA00012286"/>
    </source>
</evidence>
<feature type="binding site" evidence="9">
    <location>
        <position position="124"/>
    </location>
    <ligand>
        <name>L-citrulline</name>
        <dbReference type="ChEBI" id="CHEBI:57743"/>
    </ligand>
</feature>
<dbReference type="GO" id="GO:0004055">
    <property type="term" value="F:argininosuccinate synthase activity"/>
    <property type="evidence" value="ECO:0007669"/>
    <property type="project" value="UniProtKB-UniRule"/>
</dbReference>
<dbReference type="UniPathway" id="UPA00068">
    <property type="reaction ID" value="UER00113"/>
</dbReference>
<evidence type="ECO:0000256" key="7">
    <source>
        <dbReference type="ARBA" id="ARBA00022741"/>
    </source>
</evidence>
<feature type="binding site" evidence="9">
    <location>
        <position position="186"/>
    </location>
    <ligand>
        <name>L-citrulline</name>
        <dbReference type="ChEBI" id="CHEBI:57743"/>
    </ligand>
</feature>
<feature type="binding site" evidence="9">
    <location>
        <position position="93"/>
    </location>
    <ligand>
        <name>L-citrulline</name>
        <dbReference type="ChEBI" id="CHEBI:57743"/>
    </ligand>
</feature>
<dbReference type="GO" id="GO:0000050">
    <property type="term" value="P:urea cycle"/>
    <property type="evidence" value="ECO:0007669"/>
    <property type="project" value="TreeGrafter"/>
</dbReference>
<comment type="pathway">
    <text evidence="1 9">Amino-acid biosynthesis; L-arginine biosynthesis; L-arginine from L-ornithine and carbamoyl phosphate: step 2/3.</text>
</comment>
<comment type="similarity">
    <text evidence="9">Belongs to the argininosuccinate synthase family. Type 1 subfamily.</text>
</comment>
<dbReference type="InterPro" id="IPR014729">
    <property type="entry name" value="Rossmann-like_a/b/a_fold"/>
</dbReference>
<feature type="binding site" evidence="9">
    <location>
        <position position="274"/>
    </location>
    <ligand>
        <name>L-citrulline</name>
        <dbReference type="ChEBI" id="CHEBI:57743"/>
    </ligand>
</feature>
<dbReference type="PANTHER" id="PTHR11587">
    <property type="entry name" value="ARGININOSUCCINATE SYNTHASE"/>
    <property type="match status" value="1"/>
</dbReference>
<feature type="binding site" evidence="9">
    <location>
        <position position="120"/>
    </location>
    <ligand>
        <name>L-aspartate</name>
        <dbReference type="ChEBI" id="CHEBI:29991"/>
    </ligand>
</feature>
<keyword evidence="7 9" id="KW-0547">Nucleotide-binding</keyword>
<dbReference type="Pfam" id="PF00764">
    <property type="entry name" value="Arginosuc_synth"/>
    <property type="match status" value="1"/>
</dbReference>
<evidence type="ECO:0000256" key="5">
    <source>
        <dbReference type="ARBA" id="ARBA00022598"/>
    </source>
</evidence>
<dbReference type="InterPro" id="IPR024074">
    <property type="entry name" value="AS_cat/multimer_dom_body"/>
</dbReference>
<keyword evidence="4 9" id="KW-0055">Arginine biosynthesis</keyword>
<dbReference type="GO" id="GO:0005524">
    <property type="term" value="F:ATP binding"/>
    <property type="evidence" value="ECO:0007669"/>
    <property type="project" value="UniProtKB-UniRule"/>
</dbReference>
<dbReference type="InterPro" id="IPR001518">
    <property type="entry name" value="Arginosuc_synth"/>
</dbReference>
<feature type="binding site" evidence="9">
    <location>
        <position position="88"/>
    </location>
    <ligand>
        <name>L-citrulline</name>
        <dbReference type="ChEBI" id="CHEBI:57743"/>
    </ligand>
</feature>
<dbReference type="CDD" id="cd01999">
    <property type="entry name" value="ASS"/>
    <property type="match status" value="1"/>
</dbReference>
<dbReference type="FunFam" id="3.40.50.620:FF:000019">
    <property type="entry name" value="Argininosuccinate synthase"/>
    <property type="match status" value="1"/>
</dbReference>
<dbReference type="EMBL" id="CTRP01000005">
    <property type="protein sequence ID" value="CQR71710.1"/>
    <property type="molecule type" value="Genomic_DNA"/>
</dbReference>
<dbReference type="SUPFAM" id="SSF69864">
    <property type="entry name" value="Argininosuccinate synthetase, C-terminal domain"/>
    <property type="match status" value="1"/>
</dbReference>